<keyword evidence="2" id="KW-1185">Reference proteome</keyword>
<proteinExistence type="predicted"/>
<accession>A0AAQ4F3Z0</accession>
<evidence type="ECO:0000313" key="2">
    <source>
        <dbReference type="Proteomes" id="UP001321473"/>
    </source>
</evidence>
<protein>
    <submittedName>
        <fullName evidence="1">Uncharacterized protein</fullName>
    </submittedName>
</protein>
<dbReference type="EMBL" id="JARKHS020007496">
    <property type="protein sequence ID" value="KAK8781621.1"/>
    <property type="molecule type" value="Genomic_DNA"/>
</dbReference>
<gene>
    <name evidence="1" type="ORF">V5799_017042</name>
</gene>
<sequence length="114" mass="13329">MAKAQREHCERSLRGKRSRCIISGVDREAEGDCNSITMQILQVVQEFRMFSDFDGGWCKRKEFVCAKICREAENSTNAVRKVFQQDVEVFRIFDCDESSWRKGARRHDGSRAFR</sequence>
<reference evidence="1 2" key="1">
    <citation type="journal article" date="2023" name="Arcadia Sci">
        <title>De novo assembly of a long-read Amblyomma americanum tick genome.</title>
        <authorList>
            <person name="Chou S."/>
            <person name="Poskanzer K.E."/>
            <person name="Rollins M."/>
            <person name="Thuy-Boun P.S."/>
        </authorList>
    </citation>
    <scope>NUCLEOTIDE SEQUENCE [LARGE SCALE GENOMIC DNA]</scope>
    <source>
        <strain evidence="1">F_SG_1</strain>
        <tissue evidence="1">Salivary glands</tissue>
    </source>
</reference>
<evidence type="ECO:0000313" key="1">
    <source>
        <dbReference type="EMBL" id="KAK8781621.1"/>
    </source>
</evidence>
<comment type="caution">
    <text evidence="1">The sequence shown here is derived from an EMBL/GenBank/DDBJ whole genome shotgun (WGS) entry which is preliminary data.</text>
</comment>
<dbReference type="Proteomes" id="UP001321473">
    <property type="component" value="Unassembled WGS sequence"/>
</dbReference>
<organism evidence="1 2">
    <name type="scientific">Amblyomma americanum</name>
    <name type="common">Lone star tick</name>
    <dbReference type="NCBI Taxonomy" id="6943"/>
    <lineage>
        <taxon>Eukaryota</taxon>
        <taxon>Metazoa</taxon>
        <taxon>Ecdysozoa</taxon>
        <taxon>Arthropoda</taxon>
        <taxon>Chelicerata</taxon>
        <taxon>Arachnida</taxon>
        <taxon>Acari</taxon>
        <taxon>Parasitiformes</taxon>
        <taxon>Ixodida</taxon>
        <taxon>Ixodoidea</taxon>
        <taxon>Ixodidae</taxon>
        <taxon>Amblyomminae</taxon>
        <taxon>Amblyomma</taxon>
    </lineage>
</organism>
<name>A0AAQ4F3Z0_AMBAM</name>
<dbReference type="AlphaFoldDB" id="A0AAQ4F3Z0"/>